<sequence>MGRCGGDGKVVDRGVISGTVISDMVASRRGDIGDGRITSTVVVVGAITSDIVGSRRRDTSDDGELTCGVVVSSRQGKGDGKLVDSGVVSGVVTSGIVAYMGGNTGEGDGRGEGGSMEASSANGLDDMDGANMVSGGCIDCIGCRPARLPSLLLSFPRPRIGCILIVVVDTGGIMDGYDDVGD</sequence>
<dbReference type="EMBL" id="AM436540">
    <property type="protein sequence ID" value="CAN76076.1"/>
    <property type="molecule type" value="Genomic_DNA"/>
</dbReference>
<reference evidence="2" key="1">
    <citation type="journal article" date="2007" name="PLoS ONE">
        <title>The first genome sequence of an elite grapevine cultivar (Pinot noir Vitis vinifera L.): coping with a highly heterozygous genome.</title>
        <authorList>
            <person name="Velasco R."/>
            <person name="Zharkikh A."/>
            <person name="Troggio M."/>
            <person name="Cartwright D.A."/>
            <person name="Cestaro A."/>
            <person name="Pruss D."/>
            <person name="Pindo M."/>
            <person name="FitzGerald L.M."/>
            <person name="Vezzulli S."/>
            <person name="Reid J."/>
            <person name="Malacarne G."/>
            <person name="Iliev D."/>
            <person name="Coppola G."/>
            <person name="Wardell B."/>
            <person name="Micheletti D."/>
            <person name="Macalma T."/>
            <person name="Facci M."/>
            <person name="Mitchell J.T."/>
            <person name="Perazzolli M."/>
            <person name="Eldredge G."/>
            <person name="Gatto P."/>
            <person name="Oyzerski R."/>
            <person name="Moretto M."/>
            <person name="Gutin N."/>
            <person name="Stefanini M."/>
            <person name="Chen Y."/>
            <person name="Segala C."/>
            <person name="Davenport C."/>
            <person name="Dematte L."/>
            <person name="Mraz A."/>
            <person name="Battilana J."/>
            <person name="Stormo K."/>
            <person name="Costa F."/>
            <person name="Tao Q."/>
            <person name="Si-Ammour A."/>
            <person name="Harkins T."/>
            <person name="Lackey A."/>
            <person name="Perbost C."/>
            <person name="Taillon B."/>
            <person name="Stella A."/>
            <person name="Solovyev V."/>
            <person name="Fawcett J.A."/>
            <person name="Sterck L."/>
            <person name="Vandepoele K."/>
            <person name="Grando S.M."/>
            <person name="Toppo S."/>
            <person name="Moser C."/>
            <person name="Lanchbury J."/>
            <person name="Bogden R."/>
            <person name="Skolnick M."/>
            <person name="Sgaramella V."/>
            <person name="Bhatnagar S.K."/>
            <person name="Fontana P."/>
            <person name="Gutin A."/>
            <person name="Van de Peer Y."/>
            <person name="Salamini F."/>
            <person name="Viola R."/>
        </authorList>
    </citation>
    <scope>NUCLEOTIDE SEQUENCE</scope>
</reference>
<gene>
    <name evidence="2" type="ORF">VITISV_018242</name>
</gene>
<organism evidence="2">
    <name type="scientific">Vitis vinifera</name>
    <name type="common">Grape</name>
    <dbReference type="NCBI Taxonomy" id="29760"/>
    <lineage>
        <taxon>Eukaryota</taxon>
        <taxon>Viridiplantae</taxon>
        <taxon>Streptophyta</taxon>
        <taxon>Embryophyta</taxon>
        <taxon>Tracheophyta</taxon>
        <taxon>Spermatophyta</taxon>
        <taxon>Magnoliopsida</taxon>
        <taxon>eudicotyledons</taxon>
        <taxon>Gunneridae</taxon>
        <taxon>Pentapetalae</taxon>
        <taxon>rosids</taxon>
        <taxon>Vitales</taxon>
        <taxon>Vitaceae</taxon>
        <taxon>Viteae</taxon>
        <taxon>Vitis</taxon>
    </lineage>
</organism>
<feature type="region of interest" description="Disordered" evidence="1">
    <location>
        <begin position="103"/>
        <end position="123"/>
    </location>
</feature>
<dbReference type="AlphaFoldDB" id="A5AUZ4"/>
<evidence type="ECO:0000256" key="1">
    <source>
        <dbReference type="SAM" id="MobiDB-lite"/>
    </source>
</evidence>
<protein>
    <submittedName>
        <fullName evidence="2">Uncharacterized protein</fullName>
    </submittedName>
</protein>
<proteinExistence type="predicted"/>
<evidence type="ECO:0000313" key="2">
    <source>
        <dbReference type="EMBL" id="CAN76076.1"/>
    </source>
</evidence>
<accession>A5AUZ4</accession>
<name>A5AUZ4_VITVI</name>